<dbReference type="OrthoDB" id="9800776at2"/>
<dbReference type="Gene3D" id="2.102.10.10">
    <property type="entry name" value="Rieske [2Fe-2S] iron-sulphur domain"/>
    <property type="match status" value="1"/>
</dbReference>
<evidence type="ECO:0000256" key="4">
    <source>
        <dbReference type="ARBA" id="ARBA00023004"/>
    </source>
</evidence>
<evidence type="ECO:0000256" key="5">
    <source>
        <dbReference type="ARBA" id="ARBA00023014"/>
    </source>
</evidence>
<dbReference type="EMBL" id="FUYM01000009">
    <property type="protein sequence ID" value="SKB95697.1"/>
    <property type="molecule type" value="Genomic_DNA"/>
</dbReference>
<keyword evidence="5" id="KW-0411">Iron-sulfur</keyword>
<dbReference type="GO" id="GO:0051213">
    <property type="term" value="F:dioxygenase activity"/>
    <property type="evidence" value="ECO:0007669"/>
    <property type="project" value="UniProtKB-KW"/>
</dbReference>
<keyword evidence="4" id="KW-0408">Iron</keyword>
<gene>
    <name evidence="8" type="ORF">SAMN06295920_109222</name>
</gene>
<keyword evidence="1" id="KW-0001">2Fe-2S</keyword>
<dbReference type="Proteomes" id="UP000189818">
    <property type="component" value="Unassembled WGS sequence"/>
</dbReference>
<evidence type="ECO:0000313" key="8">
    <source>
        <dbReference type="EMBL" id="SKB95697.1"/>
    </source>
</evidence>
<keyword evidence="9" id="KW-1185">Reference proteome</keyword>
<evidence type="ECO:0000256" key="1">
    <source>
        <dbReference type="ARBA" id="ARBA00022714"/>
    </source>
</evidence>
<evidence type="ECO:0000256" key="3">
    <source>
        <dbReference type="ARBA" id="ARBA00023002"/>
    </source>
</evidence>
<dbReference type="InterPro" id="IPR017941">
    <property type="entry name" value="Rieske_2Fe-2S"/>
</dbReference>
<dbReference type="PANTHER" id="PTHR21266">
    <property type="entry name" value="IRON-SULFUR DOMAIN CONTAINING PROTEIN"/>
    <property type="match status" value="1"/>
</dbReference>
<dbReference type="PANTHER" id="PTHR21266:SF60">
    <property type="entry name" value="3-KETOSTEROID-9-ALPHA-MONOOXYGENASE, OXYGENASE COMPONENT"/>
    <property type="match status" value="1"/>
</dbReference>
<organism evidence="8 9">
    <name type="scientific">Rhizorhabdus histidinilytica</name>
    <dbReference type="NCBI Taxonomy" id="439228"/>
    <lineage>
        <taxon>Bacteria</taxon>
        <taxon>Pseudomonadati</taxon>
        <taxon>Pseudomonadota</taxon>
        <taxon>Alphaproteobacteria</taxon>
        <taxon>Sphingomonadales</taxon>
        <taxon>Sphingomonadaceae</taxon>
        <taxon>Rhizorhabdus</taxon>
    </lineage>
</organism>
<name>A0A1T5FHV4_9SPHN</name>
<feature type="region of interest" description="Disordered" evidence="6">
    <location>
        <begin position="1"/>
        <end position="27"/>
    </location>
</feature>
<keyword evidence="8" id="KW-0223">Dioxygenase</keyword>
<dbReference type="GO" id="GO:0046872">
    <property type="term" value="F:metal ion binding"/>
    <property type="evidence" value="ECO:0007669"/>
    <property type="project" value="UniProtKB-KW"/>
</dbReference>
<dbReference type="Pfam" id="PF00355">
    <property type="entry name" value="Rieske"/>
    <property type="match status" value="1"/>
</dbReference>
<dbReference type="GO" id="GO:0051537">
    <property type="term" value="F:2 iron, 2 sulfur cluster binding"/>
    <property type="evidence" value="ECO:0007669"/>
    <property type="project" value="UniProtKB-KW"/>
</dbReference>
<dbReference type="AlphaFoldDB" id="A0A1T5FHV4"/>
<dbReference type="PROSITE" id="PS51296">
    <property type="entry name" value="RIESKE"/>
    <property type="match status" value="1"/>
</dbReference>
<feature type="domain" description="Rieske" evidence="7">
    <location>
        <begin position="38"/>
        <end position="140"/>
    </location>
</feature>
<dbReference type="InterPro" id="IPR036922">
    <property type="entry name" value="Rieske_2Fe-2S_sf"/>
</dbReference>
<reference evidence="9" key="1">
    <citation type="submission" date="2017-02" db="EMBL/GenBank/DDBJ databases">
        <authorList>
            <person name="Varghese N."/>
            <person name="Submissions S."/>
        </authorList>
    </citation>
    <scope>NUCLEOTIDE SEQUENCE [LARGE SCALE GENOMIC DNA]</scope>
    <source>
        <strain evidence="9">UM2</strain>
    </source>
</reference>
<accession>A0A1T5FHV4</accession>
<sequence>MTIKMVEDAPTAGRKRERRRLTRPVPMEGDNGVFSQTWFPIALSSEVAQGQVIGRDFLDGKVVVFRGENGQVTVASAYCPHVGADLSVGAVVGNHIQCAFHRWEFDQEGWVAKTGVGDPPPPAACLYVFPSQERFGIIWAFNGDEPLWDLFDFEFPDSELEFRPFKTDVYTCDPWIFAANTPDIQHIKAVHGIRFKMPDPHDAVEWDPYGFRMRLAAIHQQGEDLDWNVGIRGTSTFIQEGSVDGWWMGVAAGFACPRPGTHIVYLAIAVKKGDGTPEGDRLIDERLTFGTELLARTAREDKPILDTIHYMPGALTRGDTSLARWLDIVRNYPRAHPSRDFIN</sequence>
<dbReference type="InterPro" id="IPR050584">
    <property type="entry name" value="Cholesterol_7-desaturase"/>
</dbReference>
<evidence type="ECO:0000259" key="7">
    <source>
        <dbReference type="PROSITE" id="PS51296"/>
    </source>
</evidence>
<dbReference type="RefSeq" id="WP_079649801.1">
    <property type="nucleotide sequence ID" value="NZ_FUYM01000009.1"/>
</dbReference>
<evidence type="ECO:0000256" key="6">
    <source>
        <dbReference type="SAM" id="MobiDB-lite"/>
    </source>
</evidence>
<protein>
    <submittedName>
        <fullName evidence="8">Phenylpropionate dioxygenase, large terminal subunit</fullName>
    </submittedName>
</protein>
<evidence type="ECO:0000256" key="2">
    <source>
        <dbReference type="ARBA" id="ARBA00022723"/>
    </source>
</evidence>
<keyword evidence="2" id="KW-0479">Metal-binding</keyword>
<dbReference type="STRING" id="439228.SAMN06295920_109222"/>
<dbReference type="SUPFAM" id="SSF50022">
    <property type="entry name" value="ISP domain"/>
    <property type="match status" value="1"/>
</dbReference>
<keyword evidence="3" id="KW-0560">Oxidoreductase</keyword>
<proteinExistence type="predicted"/>
<evidence type="ECO:0000313" key="9">
    <source>
        <dbReference type="Proteomes" id="UP000189818"/>
    </source>
</evidence>
<feature type="compositionally biased region" description="Basic residues" evidence="6">
    <location>
        <begin position="13"/>
        <end position="22"/>
    </location>
</feature>